<evidence type="ECO:0000256" key="6">
    <source>
        <dbReference type="ARBA" id="ARBA00022832"/>
    </source>
</evidence>
<keyword evidence="9" id="KW-0443">Lipid metabolism</keyword>
<sequence length="296" mass="33185">MPNELNDKELLDALAHVVDENLARHFAIAEIWQPQDLVPWDQGQNFEFLGGVDWSPEQSTLSEIGKLALQVSVLAADNMPSYHRELAAVMTTGREPASPIRSGPWWRWVGRWTAEENRHSIVIRDYLVLTRAVDPVALERVRMAHMVASYIAPPMHLLEVLVNSTFEEAASSIRHRNTAKLVDDPVVADICNRIALDDELQRDFFANIVSAGLDLVPDQTVRAIADRVREFKVPLIPLPEGADSTSELAAAGIYDRSREAELIFTPMLEQWNVFGRTNFGPEGEKAREELASLKVS</sequence>
<evidence type="ECO:0000256" key="4">
    <source>
        <dbReference type="ARBA" id="ARBA00022516"/>
    </source>
</evidence>
<comment type="subunit">
    <text evidence="3">Homodimer.</text>
</comment>
<comment type="cofactor">
    <cofactor evidence="11">
        <name>Fe cation</name>
        <dbReference type="ChEBI" id="CHEBI:24875"/>
    </cofactor>
    <text evidence="11">Binds 2 iron ions per subunit.</text>
</comment>
<feature type="binding site" evidence="11">
    <location>
        <position position="116"/>
    </location>
    <ligand>
        <name>Fe cation</name>
        <dbReference type="ChEBI" id="CHEBI:24875"/>
        <label>2</label>
    </ligand>
</feature>
<reference evidence="12 13" key="2">
    <citation type="submission" date="2020-06" db="EMBL/GenBank/DDBJ databases">
        <title>Antribacter stalactiti gen. nov., sp. nov., a new member of the family Nacardiaceae isolated from a cave.</title>
        <authorList>
            <person name="Kim I.S."/>
        </authorList>
    </citation>
    <scope>NUCLEOTIDE SEQUENCE [LARGE SCALE GENOMIC DNA]</scope>
    <source>
        <strain evidence="12 13">YC2-7</strain>
    </source>
</reference>
<evidence type="ECO:0000256" key="7">
    <source>
        <dbReference type="ARBA" id="ARBA00023002"/>
    </source>
</evidence>
<accession>A0A848KEQ6</accession>
<keyword evidence="6" id="KW-0276">Fatty acid metabolism</keyword>
<evidence type="ECO:0000256" key="2">
    <source>
        <dbReference type="ARBA" id="ARBA00008749"/>
    </source>
</evidence>
<evidence type="ECO:0000256" key="3">
    <source>
        <dbReference type="ARBA" id="ARBA00011738"/>
    </source>
</evidence>
<evidence type="ECO:0000256" key="1">
    <source>
        <dbReference type="ARBA" id="ARBA00001954"/>
    </source>
</evidence>
<keyword evidence="7" id="KW-0560">Oxidoreductase</keyword>
<feature type="binding site" evidence="11">
    <location>
        <position position="119"/>
    </location>
    <ligand>
        <name>Fe cation</name>
        <dbReference type="ChEBI" id="CHEBI:24875"/>
        <label>1</label>
    </ligand>
</feature>
<dbReference type="PIRSF" id="PIRSF000346">
    <property type="entry name" value="Dlt9_acylACP_des"/>
    <property type="match status" value="1"/>
</dbReference>
<dbReference type="GO" id="GO:0006633">
    <property type="term" value="P:fatty acid biosynthetic process"/>
    <property type="evidence" value="ECO:0007669"/>
    <property type="project" value="UniProtKB-KW"/>
</dbReference>
<organism evidence="12 13">
    <name type="scientific">Antrihabitans stalactiti</name>
    <dbReference type="NCBI Taxonomy" id="2584121"/>
    <lineage>
        <taxon>Bacteria</taxon>
        <taxon>Bacillati</taxon>
        <taxon>Actinomycetota</taxon>
        <taxon>Actinomycetes</taxon>
        <taxon>Mycobacteriales</taxon>
        <taxon>Nocardiaceae</taxon>
        <taxon>Antrihabitans</taxon>
    </lineage>
</organism>
<keyword evidence="5 11" id="KW-0479">Metal-binding</keyword>
<evidence type="ECO:0000256" key="11">
    <source>
        <dbReference type="PIRSR" id="PIRSR000346-1"/>
    </source>
</evidence>
<dbReference type="InterPro" id="IPR012348">
    <property type="entry name" value="RNR-like"/>
</dbReference>
<dbReference type="GO" id="GO:0046872">
    <property type="term" value="F:metal ion binding"/>
    <property type="evidence" value="ECO:0007669"/>
    <property type="project" value="UniProtKB-KW"/>
</dbReference>
<feature type="binding site" evidence="11">
    <location>
        <position position="168"/>
    </location>
    <ligand>
        <name>Fe cation</name>
        <dbReference type="ChEBI" id="CHEBI:24875"/>
        <label>2</label>
    </ligand>
</feature>
<dbReference type="SUPFAM" id="SSF47240">
    <property type="entry name" value="Ferritin-like"/>
    <property type="match status" value="1"/>
</dbReference>
<dbReference type="InterPro" id="IPR009078">
    <property type="entry name" value="Ferritin-like_SF"/>
</dbReference>
<dbReference type="EMBL" id="VCQU01000005">
    <property type="protein sequence ID" value="NMN96789.1"/>
    <property type="molecule type" value="Genomic_DNA"/>
</dbReference>
<comment type="cofactor">
    <cofactor evidence="1">
        <name>Fe(2+)</name>
        <dbReference type="ChEBI" id="CHEBI:29033"/>
    </cofactor>
</comment>
<dbReference type="GO" id="GO:0005829">
    <property type="term" value="C:cytosol"/>
    <property type="evidence" value="ECO:0007669"/>
    <property type="project" value="TreeGrafter"/>
</dbReference>
<evidence type="ECO:0000256" key="9">
    <source>
        <dbReference type="ARBA" id="ARBA00023098"/>
    </source>
</evidence>
<evidence type="ECO:0000313" key="12">
    <source>
        <dbReference type="EMBL" id="NMN96789.1"/>
    </source>
</evidence>
<proteinExistence type="inferred from homology"/>
<dbReference type="GO" id="GO:0045300">
    <property type="term" value="F:stearoyl-[ACP] desaturase activity"/>
    <property type="evidence" value="ECO:0007669"/>
    <property type="project" value="InterPro"/>
</dbReference>
<dbReference type="Proteomes" id="UP000535543">
    <property type="component" value="Unassembled WGS sequence"/>
</dbReference>
<evidence type="ECO:0000256" key="8">
    <source>
        <dbReference type="ARBA" id="ARBA00023004"/>
    </source>
</evidence>
<evidence type="ECO:0000313" key="13">
    <source>
        <dbReference type="Proteomes" id="UP000535543"/>
    </source>
</evidence>
<feature type="binding site" evidence="11">
    <location>
        <position position="116"/>
    </location>
    <ligand>
        <name>Fe cation</name>
        <dbReference type="ChEBI" id="CHEBI:24875"/>
        <label>1</label>
    </ligand>
</feature>
<dbReference type="PANTHER" id="PTHR31155">
    <property type="entry name" value="ACYL- ACYL-CARRIER-PROTEIN DESATURASE-RELATED"/>
    <property type="match status" value="1"/>
</dbReference>
<dbReference type="RefSeq" id="WP_169589030.1">
    <property type="nucleotide sequence ID" value="NZ_VCQU01000005.1"/>
</dbReference>
<keyword evidence="10" id="KW-0275">Fatty acid biosynthesis</keyword>
<dbReference type="InterPro" id="IPR005067">
    <property type="entry name" value="Fatty_acid_desaturase-2"/>
</dbReference>
<dbReference type="Pfam" id="PF03405">
    <property type="entry name" value="FA_desaturase_2"/>
    <property type="match status" value="1"/>
</dbReference>
<dbReference type="AlphaFoldDB" id="A0A848KEQ6"/>
<keyword evidence="13" id="KW-1185">Reference proteome</keyword>
<name>A0A848KEQ6_9NOCA</name>
<evidence type="ECO:0000256" key="5">
    <source>
        <dbReference type="ARBA" id="ARBA00022723"/>
    </source>
</evidence>
<comment type="caution">
    <text evidence="12">The sequence shown here is derived from an EMBL/GenBank/DDBJ whole genome shotgun (WGS) entry which is preliminary data.</text>
</comment>
<gene>
    <name evidence="12" type="ORF">FGL95_17260</name>
</gene>
<keyword evidence="4" id="KW-0444">Lipid biosynthesis</keyword>
<dbReference type="Gene3D" id="1.10.620.20">
    <property type="entry name" value="Ribonucleotide Reductase, subunit A"/>
    <property type="match status" value="1"/>
</dbReference>
<comment type="similarity">
    <text evidence="2">Belongs to the fatty acid desaturase type 2 family.</text>
</comment>
<dbReference type="PANTHER" id="PTHR31155:SF9">
    <property type="entry name" value="STEAROYL-[ACYL-CARRIER-PROTEIN] 9-DESATURASE 7, CHLOROPLASTIC"/>
    <property type="match status" value="1"/>
</dbReference>
<keyword evidence="8 11" id="KW-0408">Iron</keyword>
<protein>
    <submittedName>
        <fullName evidence="12">Acyl-ACP desaturase</fullName>
    </submittedName>
</protein>
<reference evidence="12 13" key="1">
    <citation type="submission" date="2019-05" db="EMBL/GenBank/DDBJ databases">
        <authorList>
            <person name="Lee S.D."/>
        </authorList>
    </citation>
    <scope>NUCLEOTIDE SEQUENCE [LARGE SCALE GENOMIC DNA]</scope>
    <source>
        <strain evidence="12 13">YC2-7</strain>
    </source>
</reference>
<evidence type="ECO:0000256" key="10">
    <source>
        <dbReference type="ARBA" id="ARBA00023160"/>
    </source>
</evidence>